<dbReference type="PANTHER" id="PTHR42052">
    <property type="entry name" value="ABM DOMAIN-CONTAINING PROTEIN"/>
    <property type="match status" value="1"/>
</dbReference>
<gene>
    <name evidence="2" type="primary">ERG25</name>
    <name evidence="2" type="ORF">SLS56_001787</name>
</gene>
<sequence length="508" mass="58605">MAVTELALLRLKAGASFQDPTLQAALRKAKKAMEDFAHQPFHYFVQIEDPTAFYIIGSWPSVAYHFNEWIPSPANQELLGLLKDQVTVEWMFHIDVEKTQLPLDATFMAIGRHSIASDKRSGFSHTFNAVKHNLESCTAPKSVAGGWRVEKEDEDKEEWVLFTGWDEVAHHGRFGESEAFQDYGKIREFVGTFEVKHAKSLDVNSTTAAFSNFTTAAPGGTYWDQFEEISKYNVSLNYFERLWLAWYTYMNNDVLATGIMSFVMHEAVYFGRSLPWIIIDAIPYFNKYKIQAAKIPTAKEQWQCAALVLLSHFTVELPQIWLFHPMAQFFGLETSVPFPSPLKMAYQIAIFFVLEDSWHYWTHRAMHVFPYLYKNIHKIHHHYSAPFGLAAEYASPIEVLVLGLGTVGSPILYCAITKDLHILTMYVWIVARLFQAIDAHSGYEFPWSLHHFLPFWAGAEHHDVHHERFIGNYASSFRWWDYVLDTESGPEAAKRRRERRLAKAKKAQ</sequence>
<keyword evidence="3" id="KW-1185">Reference proteome</keyword>
<dbReference type="InterPro" id="IPR006694">
    <property type="entry name" value="Fatty_acid_hydroxylase"/>
</dbReference>
<dbReference type="Pfam" id="PF04116">
    <property type="entry name" value="FA_hydroxylase"/>
    <property type="match status" value="1"/>
</dbReference>
<evidence type="ECO:0000259" key="1">
    <source>
        <dbReference type="Pfam" id="PF04116"/>
    </source>
</evidence>
<organism evidence="2 3">
    <name type="scientific">Neofusicoccum ribis</name>
    <dbReference type="NCBI Taxonomy" id="45134"/>
    <lineage>
        <taxon>Eukaryota</taxon>
        <taxon>Fungi</taxon>
        <taxon>Dikarya</taxon>
        <taxon>Ascomycota</taxon>
        <taxon>Pezizomycotina</taxon>
        <taxon>Dothideomycetes</taxon>
        <taxon>Dothideomycetes incertae sedis</taxon>
        <taxon>Botryosphaeriales</taxon>
        <taxon>Botryosphaeriaceae</taxon>
        <taxon>Neofusicoccum</taxon>
    </lineage>
</organism>
<dbReference type="Proteomes" id="UP001521116">
    <property type="component" value="Unassembled WGS sequence"/>
</dbReference>
<protein>
    <submittedName>
        <fullName evidence="2">C-4 sterol methyl oxidase</fullName>
    </submittedName>
</protein>
<comment type="caution">
    <text evidence="2">The sequence shown here is derived from an EMBL/GenBank/DDBJ whole genome shotgun (WGS) entry which is preliminary data.</text>
</comment>
<dbReference type="PANTHER" id="PTHR42052:SF1">
    <property type="entry name" value="ABM DOMAIN-CONTAINING PROTEIN"/>
    <property type="match status" value="1"/>
</dbReference>
<reference evidence="2 3" key="1">
    <citation type="submission" date="2024-02" db="EMBL/GenBank/DDBJ databases">
        <title>De novo assembly and annotation of 12 fungi associated with fruit tree decline syndrome in Ontario, Canada.</title>
        <authorList>
            <person name="Sulman M."/>
            <person name="Ellouze W."/>
            <person name="Ilyukhin E."/>
        </authorList>
    </citation>
    <scope>NUCLEOTIDE SEQUENCE [LARGE SCALE GENOMIC DNA]</scope>
    <source>
        <strain evidence="2 3">M1-105</strain>
    </source>
</reference>
<dbReference type="Gene3D" id="3.30.70.100">
    <property type="match status" value="2"/>
</dbReference>
<name>A0ABR3T703_9PEZI</name>
<accession>A0ABR3T703</accession>
<evidence type="ECO:0000313" key="3">
    <source>
        <dbReference type="Proteomes" id="UP001521116"/>
    </source>
</evidence>
<proteinExistence type="predicted"/>
<evidence type="ECO:0000313" key="2">
    <source>
        <dbReference type="EMBL" id="KAL1635363.1"/>
    </source>
</evidence>
<feature type="domain" description="Fatty acid hydroxylase" evidence="1">
    <location>
        <begin position="349"/>
        <end position="486"/>
    </location>
</feature>
<dbReference type="EMBL" id="JAJVDC020000011">
    <property type="protein sequence ID" value="KAL1635363.1"/>
    <property type="molecule type" value="Genomic_DNA"/>
</dbReference>